<dbReference type="PANTHER" id="PTHR35342">
    <property type="entry name" value="TRICARBOXYLIC TRANSPORT PROTEIN"/>
    <property type="match status" value="1"/>
</dbReference>
<reference evidence="4 5" key="1">
    <citation type="submission" date="2016-10" db="EMBL/GenBank/DDBJ databases">
        <authorList>
            <person name="de Groot N.N."/>
        </authorList>
    </citation>
    <scope>NUCLEOTIDE SEQUENCE [LARGE SCALE GENOMIC DNA]</scope>
    <source>
        <strain evidence="4 5">DSM 14789</strain>
    </source>
</reference>
<name>A0A1G9EKI3_9GAMM</name>
<dbReference type="Proteomes" id="UP000198654">
    <property type="component" value="Unassembled WGS sequence"/>
</dbReference>
<dbReference type="AlphaFoldDB" id="A0A1G9EKI3"/>
<dbReference type="PANTHER" id="PTHR35342:SF5">
    <property type="entry name" value="TRICARBOXYLIC TRANSPORT PROTEIN"/>
    <property type="match status" value="1"/>
</dbReference>
<feature type="domain" description="DUF112" evidence="3">
    <location>
        <begin position="17"/>
        <end position="441"/>
    </location>
</feature>
<keyword evidence="2" id="KW-1133">Transmembrane helix</keyword>
<feature type="transmembrane region" description="Helical" evidence="2">
    <location>
        <begin position="360"/>
        <end position="379"/>
    </location>
</feature>
<accession>A0A1G9EKI3</accession>
<feature type="transmembrane region" description="Helical" evidence="2">
    <location>
        <begin position="20"/>
        <end position="46"/>
    </location>
</feature>
<keyword evidence="5" id="KW-1185">Reference proteome</keyword>
<feature type="transmembrane region" description="Helical" evidence="2">
    <location>
        <begin position="391"/>
        <end position="410"/>
    </location>
</feature>
<evidence type="ECO:0000256" key="1">
    <source>
        <dbReference type="SAM" id="MobiDB-lite"/>
    </source>
</evidence>
<dbReference type="STRING" id="119000.SAMN05661010_00009"/>
<feature type="transmembrane region" description="Helical" evidence="2">
    <location>
        <begin position="58"/>
        <end position="79"/>
    </location>
</feature>
<feature type="transmembrane region" description="Helical" evidence="2">
    <location>
        <begin position="135"/>
        <end position="156"/>
    </location>
</feature>
<evidence type="ECO:0000256" key="2">
    <source>
        <dbReference type="SAM" id="Phobius"/>
    </source>
</evidence>
<proteinExistence type="predicted"/>
<evidence type="ECO:0000259" key="3">
    <source>
        <dbReference type="Pfam" id="PF01970"/>
    </source>
</evidence>
<dbReference type="RefSeq" id="WP_089724306.1">
    <property type="nucleotide sequence ID" value="NZ_FNGI01000001.1"/>
</dbReference>
<feature type="transmembrane region" description="Helical" evidence="2">
    <location>
        <begin position="106"/>
        <end position="129"/>
    </location>
</feature>
<feature type="transmembrane region" description="Helical" evidence="2">
    <location>
        <begin position="190"/>
        <end position="213"/>
    </location>
</feature>
<evidence type="ECO:0000313" key="4">
    <source>
        <dbReference type="EMBL" id="SDK76697.1"/>
    </source>
</evidence>
<dbReference type="InterPro" id="IPR002823">
    <property type="entry name" value="DUF112_TM"/>
</dbReference>
<protein>
    <submittedName>
        <fullName evidence="4">Putative tricarboxylic transport membrane protein</fullName>
    </submittedName>
</protein>
<sequence length="523" mass="54136">MEMLVEALMSILTFKGLITILVGVTAGLFIGALPGLTATMALAVLLPFTFTMDALQGLMALGAVYMGAIYGGAFTAILINTPGTPSSIATCFDGYPMARQGRAYEALAAATIASVVGGIVGVSFLLLLAPPLARLAVVFGPAEMFWVAMLGLTLVASLSSGSLLKGLMGGCIGILLSTIGVSPIGGETRFIYGIPALQGGITLIVALIGLFVVPEVLSMAAQGRGALPESGKLEGGVGGAIRKMGRHIFLKPVNLIRSCIIGQIIAIIPGAGGNVTSLVAYNEAKRFSGKPESFGKGNVDGVVASESSNNVMVAGSMVPLLTLGIPGAPPDAIILGVLLMHGLRPGLDLFTETGVLTNGFILSMGFAALFLLPVGLLGGRLIHRVVVKTPYYFLLPSITMVTILGTYALRNSFLDVGLMLLLGTLGYFLRLIGLYAAPIVLGMILGIIAEKGYVQTMLISIADPIPWLGLVENPLSKVLVVLVVLSAATSLLPAWLERSGRMAKANPDKTGSDKGSREEESKP</sequence>
<feature type="region of interest" description="Disordered" evidence="1">
    <location>
        <begin position="503"/>
        <end position="523"/>
    </location>
</feature>
<keyword evidence="2" id="KW-0472">Membrane</keyword>
<feature type="transmembrane region" description="Helical" evidence="2">
    <location>
        <begin position="163"/>
        <end position="184"/>
    </location>
</feature>
<feature type="transmembrane region" description="Helical" evidence="2">
    <location>
        <begin position="416"/>
        <end position="445"/>
    </location>
</feature>
<dbReference type="Pfam" id="PF01970">
    <property type="entry name" value="TctA"/>
    <property type="match status" value="1"/>
</dbReference>
<dbReference type="EMBL" id="FNGI01000001">
    <property type="protein sequence ID" value="SDK76697.1"/>
    <property type="molecule type" value="Genomic_DNA"/>
</dbReference>
<feature type="transmembrane region" description="Helical" evidence="2">
    <location>
        <begin position="318"/>
        <end position="340"/>
    </location>
</feature>
<keyword evidence="2" id="KW-0812">Transmembrane</keyword>
<organism evidence="4 5">
    <name type="scientific">Modicisalibacter muralis</name>
    <dbReference type="NCBI Taxonomy" id="119000"/>
    <lineage>
        <taxon>Bacteria</taxon>
        <taxon>Pseudomonadati</taxon>
        <taxon>Pseudomonadota</taxon>
        <taxon>Gammaproteobacteria</taxon>
        <taxon>Oceanospirillales</taxon>
        <taxon>Halomonadaceae</taxon>
        <taxon>Modicisalibacter</taxon>
    </lineage>
</organism>
<feature type="compositionally biased region" description="Basic and acidic residues" evidence="1">
    <location>
        <begin position="506"/>
        <end position="523"/>
    </location>
</feature>
<dbReference type="OrthoDB" id="9781349at2"/>
<gene>
    <name evidence="4" type="ORF">SAMN05661010_00009</name>
</gene>
<evidence type="ECO:0000313" key="5">
    <source>
        <dbReference type="Proteomes" id="UP000198654"/>
    </source>
</evidence>